<evidence type="ECO:0000313" key="1">
    <source>
        <dbReference type="EMBL" id="KKN74906.1"/>
    </source>
</evidence>
<gene>
    <name evidence="1" type="ORF">LCGC14_0386550</name>
</gene>
<reference evidence="1" key="1">
    <citation type="journal article" date="2015" name="Nature">
        <title>Complex archaea that bridge the gap between prokaryotes and eukaryotes.</title>
        <authorList>
            <person name="Spang A."/>
            <person name="Saw J.H."/>
            <person name="Jorgensen S.L."/>
            <person name="Zaremba-Niedzwiedzka K."/>
            <person name="Martijn J."/>
            <person name="Lind A.E."/>
            <person name="van Eijk R."/>
            <person name="Schleper C."/>
            <person name="Guy L."/>
            <person name="Ettema T.J."/>
        </authorList>
    </citation>
    <scope>NUCLEOTIDE SEQUENCE</scope>
</reference>
<name>A0A0F9VN58_9ZZZZ</name>
<organism evidence="1">
    <name type="scientific">marine sediment metagenome</name>
    <dbReference type="NCBI Taxonomy" id="412755"/>
    <lineage>
        <taxon>unclassified sequences</taxon>
        <taxon>metagenomes</taxon>
        <taxon>ecological metagenomes</taxon>
    </lineage>
</organism>
<protein>
    <submittedName>
        <fullName evidence="1">Uncharacterized protein</fullName>
    </submittedName>
</protein>
<dbReference type="AlphaFoldDB" id="A0A0F9VN58"/>
<proteinExistence type="predicted"/>
<dbReference type="EMBL" id="LAZR01000319">
    <property type="protein sequence ID" value="KKN74906.1"/>
    <property type="molecule type" value="Genomic_DNA"/>
</dbReference>
<sequence>MKQIIICTDCGGMATVTGDPDDYRVLCNHCDPRGPIIKRVTGHPEDVEGSEG</sequence>
<comment type="caution">
    <text evidence="1">The sequence shown here is derived from an EMBL/GenBank/DDBJ whole genome shotgun (WGS) entry which is preliminary data.</text>
</comment>
<accession>A0A0F9VN58</accession>